<gene>
    <name evidence="4" type="ORF">UFOPK4098_00992</name>
    <name evidence="5" type="ORF">UFOPK4347_00814</name>
</gene>
<dbReference type="EMBL" id="CAFBPN010000051">
    <property type="protein sequence ID" value="CAB5023392.1"/>
    <property type="molecule type" value="Genomic_DNA"/>
</dbReference>
<dbReference type="SUPFAM" id="SSF116842">
    <property type="entry name" value="XseB-like"/>
    <property type="match status" value="1"/>
</dbReference>
<evidence type="ECO:0000256" key="1">
    <source>
        <dbReference type="ARBA" id="ARBA00022490"/>
    </source>
</evidence>
<dbReference type="NCBIfam" id="TIGR01280">
    <property type="entry name" value="xseB"/>
    <property type="match status" value="1"/>
</dbReference>
<proteinExistence type="predicted"/>
<dbReference type="GO" id="GO:0006308">
    <property type="term" value="P:DNA catabolic process"/>
    <property type="evidence" value="ECO:0007669"/>
    <property type="project" value="InterPro"/>
</dbReference>
<keyword evidence="3" id="KW-0378">Hydrolase</keyword>
<evidence type="ECO:0000256" key="2">
    <source>
        <dbReference type="ARBA" id="ARBA00022722"/>
    </source>
</evidence>
<evidence type="ECO:0000256" key="3">
    <source>
        <dbReference type="ARBA" id="ARBA00022801"/>
    </source>
</evidence>
<organism evidence="4">
    <name type="scientific">freshwater metagenome</name>
    <dbReference type="NCBI Taxonomy" id="449393"/>
    <lineage>
        <taxon>unclassified sequences</taxon>
        <taxon>metagenomes</taxon>
        <taxon>ecological metagenomes</taxon>
    </lineage>
</organism>
<name>A0A6J7R4C7_9ZZZZ</name>
<accession>A0A6J7R4C7</accession>
<protein>
    <submittedName>
        <fullName evidence="4">Unannotated protein</fullName>
    </submittedName>
</protein>
<dbReference type="InterPro" id="IPR003761">
    <property type="entry name" value="Exonuc_VII_S"/>
</dbReference>
<keyword evidence="1" id="KW-0963">Cytoplasm</keyword>
<keyword evidence="2" id="KW-0540">Nuclease</keyword>
<dbReference type="Gene3D" id="1.10.287.1040">
    <property type="entry name" value="Exonuclease VII, small subunit"/>
    <property type="match status" value="1"/>
</dbReference>
<dbReference type="GO" id="GO:0008855">
    <property type="term" value="F:exodeoxyribonuclease VII activity"/>
    <property type="evidence" value="ECO:0007669"/>
    <property type="project" value="InterPro"/>
</dbReference>
<dbReference type="Pfam" id="PF02609">
    <property type="entry name" value="Exonuc_VII_S"/>
    <property type="match status" value="1"/>
</dbReference>
<evidence type="ECO:0000313" key="5">
    <source>
        <dbReference type="EMBL" id="CAB5064845.1"/>
    </source>
</evidence>
<dbReference type="InterPro" id="IPR037004">
    <property type="entry name" value="Exonuc_VII_ssu_sf"/>
</dbReference>
<dbReference type="AlphaFoldDB" id="A0A6J7R4C7"/>
<reference evidence="4" key="1">
    <citation type="submission" date="2020-05" db="EMBL/GenBank/DDBJ databases">
        <authorList>
            <person name="Chiriac C."/>
            <person name="Salcher M."/>
            <person name="Ghai R."/>
            <person name="Kavagutti S V."/>
        </authorList>
    </citation>
    <scope>NUCLEOTIDE SEQUENCE</scope>
</reference>
<dbReference type="GO" id="GO:0009318">
    <property type="term" value="C:exodeoxyribonuclease VII complex"/>
    <property type="evidence" value="ECO:0007669"/>
    <property type="project" value="InterPro"/>
</dbReference>
<sequence>MAKKTQEGEIGVDELNYSEALAELETILKSLESDSVDVDVLATKVQRAAALISLCRGKISAARLHVEQVVGEIDATS</sequence>
<evidence type="ECO:0000313" key="4">
    <source>
        <dbReference type="EMBL" id="CAB5023392.1"/>
    </source>
</evidence>
<dbReference type="EMBL" id="CAFBQU010000017">
    <property type="protein sequence ID" value="CAB5064845.1"/>
    <property type="molecule type" value="Genomic_DNA"/>
</dbReference>